<sequence length="634" mass="71983">MAQQRMPLWAAEDIEEDIQDVDLSLMDSYPPQGYDDGARALDESTLIAMQQQYAQQAAFDAQQAAFAQIPDVVKAFIVHFHKAVLDNNLAEITVAYESGWNKYTEKFYAKTEWPEAEVISLLVNDDPIFLILYRELYYRHVYSRLQPDVDDRFHSYENSCELFNYLLNSDGPVPLELPEQWLWDIIDEFIYQFQNFCAWRSKVKTKNEDELLNLAEGGPVWSSYSVLNVLYSLIQKSRVNEFIVAQREGKSEEEIVEIVGEYGVRPLYRMLGYFSIIGLLRVHVLLGDFTLALKVMDNIELSGNQKSPFTRVTACHVTTYYYVGFCYLMLRRYPDAIRTFVTILNFIMRMRQYHTRSYQYDQINKTADRMYALFVICNTLSPSRLDDNITNIAKERYGEQLAKMIRGGEDALPIFEELFLYACPKFITANSPPYDDPIALAQLLPSDADSEPSLTLQDPTRRHVSLFLADVAAQSSVPTLRSFLKLYTSLGASKLANFLDADEEEMVQELMVMKQASQSVSRVASSAGGLLEGQPISTSDLNFVINDNMVHIAESTIGRRYAGWFIKNAERTQRILDDLKNAPLPLVKAHSSAKSQSANTKSQQGNKARGGAPLVTPQPDAKAPRKVAWGTAKA</sequence>
<protein>
    <recommendedName>
        <fullName evidence="4">Eukaryotic translation initiation factor 3 subunit L</fullName>
        <shortName evidence="4">eIF3l</shortName>
    </recommendedName>
</protein>
<comment type="subcellular location">
    <subcellularLocation>
        <location evidence="4">Cytoplasm</location>
    </subcellularLocation>
</comment>
<comment type="similarity">
    <text evidence="4">Belongs to the eIF-3 subunit L family.</text>
</comment>
<dbReference type="GO" id="GO:0005852">
    <property type="term" value="C:eukaryotic translation initiation factor 3 complex"/>
    <property type="evidence" value="ECO:0007669"/>
    <property type="project" value="UniProtKB-UniRule"/>
</dbReference>
<dbReference type="PANTHER" id="PTHR13242:SF0">
    <property type="entry name" value="EUKARYOTIC TRANSLATION INITIATION FACTOR 3 SUBUNIT L"/>
    <property type="match status" value="1"/>
</dbReference>
<evidence type="ECO:0000313" key="7">
    <source>
        <dbReference type="Proteomes" id="UP000054144"/>
    </source>
</evidence>
<reference evidence="6 7" key="1">
    <citation type="journal article" date="2015" name="Fungal Genet. Biol.">
        <title>Evolution of novel wood decay mechanisms in Agaricales revealed by the genome sequences of Fistulina hepatica and Cylindrobasidium torrendii.</title>
        <authorList>
            <person name="Floudas D."/>
            <person name="Held B.W."/>
            <person name="Riley R."/>
            <person name="Nagy L.G."/>
            <person name="Koehler G."/>
            <person name="Ransdell A.S."/>
            <person name="Younus H."/>
            <person name="Chow J."/>
            <person name="Chiniquy J."/>
            <person name="Lipzen A."/>
            <person name="Tritt A."/>
            <person name="Sun H."/>
            <person name="Haridas S."/>
            <person name="LaButti K."/>
            <person name="Ohm R.A."/>
            <person name="Kues U."/>
            <person name="Blanchette R.A."/>
            <person name="Grigoriev I.V."/>
            <person name="Minto R.E."/>
            <person name="Hibbett D.S."/>
        </authorList>
    </citation>
    <scope>NUCLEOTIDE SEQUENCE [LARGE SCALE GENOMIC DNA]</scope>
    <source>
        <strain evidence="6 7">ATCC 64428</strain>
    </source>
</reference>
<dbReference type="Proteomes" id="UP000054144">
    <property type="component" value="Unassembled WGS sequence"/>
</dbReference>
<evidence type="ECO:0000256" key="5">
    <source>
        <dbReference type="SAM" id="MobiDB-lite"/>
    </source>
</evidence>
<accession>A0A0D7AK35</accession>
<evidence type="ECO:0000256" key="1">
    <source>
        <dbReference type="ARBA" id="ARBA00022490"/>
    </source>
</evidence>
<keyword evidence="2 4" id="KW-0396">Initiation factor</keyword>
<keyword evidence="7" id="KW-1185">Reference proteome</keyword>
<keyword evidence="3 4" id="KW-0648">Protein biosynthesis</keyword>
<dbReference type="PANTHER" id="PTHR13242">
    <property type="entry name" value="EUKARYOTIC TRANSLATION INITIATION FACTOR 3"/>
    <property type="match status" value="1"/>
</dbReference>
<dbReference type="GO" id="GO:0001732">
    <property type="term" value="P:formation of cytoplasmic translation initiation complex"/>
    <property type="evidence" value="ECO:0007669"/>
    <property type="project" value="UniProtKB-UniRule"/>
</dbReference>
<comment type="function">
    <text evidence="4">Component of the eukaryotic translation initiation factor 3 (eIF-3) complex, which is involved in protein synthesis of a specialized repertoire of mRNAs and, together with other initiation factors, stimulates binding of mRNA and methionyl-tRNAi to the 40S ribosome. The eIF-3 complex specifically targets and initiates translation of a subset of mRNAs involved in cell proliferation.</text>
</comment>
<feature type="compositionally biased region" description="Polar residues" evidence="5">
    <location>
        <begin position="592"/>
        <end position="606"/>
    </location>
</feature>
<dbReference type="HAMAP" id="MF_03011">
    <property type="entry name" value="eIF3l"/>
    <property type="match status" value="1"/>
</dbReference>
<dbReference type="GO" id="GO:0003743">
    <property type="term" value="F:translation initiation factor activity"/>
    <property type="evidence" value="ECO:0007669"/>
    <property type="project" value="UniProtKB-UniRule"/>
</dbReference>
<evidence type="ECO:0000313" key="6">
    <source>
        <dbReference type="EMBL" id="KIY52190.1"/>
    </source>
</evidence>
<dbReference type="OrthoDB" id="15082at2759"/>
<dbReference type="InterPro" id="IPR019382">
    <property type="entry name" value="eIF3l"/>
</dbReference>
<name>A0A0D7AK35_9AGAR</name>
<keyword evidence="1 4" id="KW-0963">Cytoplasm</keyword>
<dbReference type="EMBL" id="KN881645">
    <property type="protein sequence ID" value="KIY52190.1"/>
    <property type="molecule type" value="Genomic_DNA"/>
</dbReference>
<dbReference type="AlphaFoldDB" id="A0A0D7AK35"/>
<dbReference type="Pfam" id="PF10255">
    <property type="entry name" value="Paf67"/>
    <property type="match status" value="1"/>
</dbReference>
<evidence type="ECO:0000256" key="3">
    <source>
        <dbReference type="ARBA" id="ARBA00022917"/>
    </source>
</evidence>
<organism evidence="6 7">
    <name type="scientific">Fistulina hepatica ATCC 64428</name>
    <dbReference type="NCBI Taxonomy" id="1128425"/>
    <lineage>
        <taxon>Eukaryota</taxon>
        <taxon>Fungi</taxon>
        <taxon>Dikarya</taxon>
        <taxon>Basidiomycota</taxon>
        <taxon>Agaricomycotina</taxon>
        <taxon>Agaricomycetes</taxon>
        <taxon>Agaricomycetidae</taxon>
        <taxon>Agaricales</taxon>
        <taxon>Fistulinaceae</taxon>
        <taxon>Fistulina</taxon>
    </lineage>
</organism>
<feature type="region of interest" description="Disordered" evidence="5">
    <location>
        <begin position="588"/>
        <end position="634"/>
    </location>
</feature>
<proteinExistence type="inferred from homology"/>
<gene>
    <name evidence="6" type="ORF">FISHEDRAFT_35668</name>
</gene>
<evidence type="ECO:0000256" key="2">
    <source>
        <dbReference type="ARBA" id="ARBA00022540"/>
    </source>
</evidence>
<comment type="subunit">
    <text evidence="4">Component of the eukaryotic translation initiation factor 3 (eIF-3) complex.</text>
</comment>
<dbReference type="GO" id="GO:0033290">
    <property type="term" value="C:eukaryotic 48S preinitiation complex"/>
    <property type="evidence" value="ECO:0007669"/>
    <property type="project" value="UniProtKB-UniRule"/>
</dbReference>
<evidence type="ECO:0000256" key="4">
    <source>
        <dbReference type="HAMAP-Rule" id="MF_03011"/>
    </source>
</evidence>
<dbReference type="GO" id="GO:0016282">
    <property type="term" value="C:eukaryotic 43S preinitiation complex"/>
    <property type="evidence" value="ECO:0007669"/>
    <property type="project" value="UniProtKB-UniRule"/>
</dbReference>